<name>A0A918Y1V7_9ACTN</name>
<dbReference type="AlphaFoldDB" id="A0A918Y1V7"/>
<evidence type="ECO:0000313" key="3">
    <source>
        <dbReference type="EMBL" id="GHD87554.1"/>
    </source>
</evidence>
<dbReference type="Proteomes" id="UP000608955">
    <property type="component" value="Unassembled WGS sequence"/>
</dbReference>
<dbReference type="InterPro" id="IPR007345">
    <property type="entry name" value="Polysacch_pyruvyl_Trfase"/>
</dbReference>
<feature type="compositionally biased region" description="Gly residues" evidence="1">
    <location>
        <begin position="561"/>
        <end position="570"/>
    </location>
</feature>
<evidence type="ECO:0000259" key="2">
    <source>
        <dbReference type="Pfam" id="PF04230"/>
    </source>
</evidence>
<dbReference type="EMBL" id="BMVF01000004">
    <property type="protein sequence ID" value="GHD87554.1"/>
    <property type="molecule type" value="Genomic_DNA"/>
</dbReference>
<reference evidence="3" key="1">
    <citation type="journal article" date="2014" name="Int. J. Syst. Evol. Microbiol.">
        <title>Complete genome sequence of Corynebacterium casei LMG S-19264T (=DSM 44701T), isolated from a smear-ripened cheese.</title>
        <authorList>
            <consortium name="US DOE Joint Genome Institute (JGI-PGF)"/>
            <person name="Walter F."/>
            <person name="Albersmeier A."/>
            <person name="Kalinowski J."/>
            <person name="Ruckert C."/>
        </authorList>
    </citation>
    <scope>NUCLEOTIDE SEQUENCE</scope>
    <source>
        <strain evidence="3">JCM 4654</strain>
    </source>
</reference>
<feature type="domain" description="Polysaccharide pyruvyl transferase" evidence="2">
    <location>
        <begin position="26"/>
        <end position="310"/>
    </location>
</feature>
<comment type="caution">
    <text evidence="3">The sequence shown here is derived from an EMBL/GenBank/DDBJ whole genome shotgun (WGS) entry which is preliminary data.</text>
</comment>
<feature type="compositionally biased region" description="Low complexity" evidence="1">
    <location>
        <begin position="415"/>
        <end position="430"/>
    </location>
</feature>
<organism evidence="3 4">
    <name type="scientific">Streptomyces naganishii JCM 4654</name>
    <dbReference type="NCBI Taxonomy" id="1306179"/>
    <lineage>
        <taxon>Bacteria</taxon>
        <taxon>Bacillati</taxon>
        <taxon>Actinomycetota</taxon>
        <taxon>Actinomycetes</taxon>
        <taxon>Kitasatosporales</taxon>
        <taxon>Streptomycetaceae</taxon>
        <taxon>Streptomyces</taxon>
    </lineage>
</organism>
<feature type="region of interest" description="Disordered" evidence="1">
    <location>
        <begin position="387"/>
        <end position="626"/>
    </location>
</feature>
<feature type="compositionally biased region" description="Low complexity" evidence="1">
    <location>
        <begin position="457"/>
        <end position="489"/>
    </location>
</feature>
<feature type="compositionally biased region" description="Gly residues" evidence="1">
    <location>
        <begin position="579"/>
        <end position="603"/>
    </location>
</feature>
<evidence type="ECO:0000256" key="1">
    <source>
        <dbReference type="SAM" id="MobiDB-lite"/>
    </source>
</evidence>
<feature type="compositionally biased region" description="Gly residues" evidence="1">
    <location>
        <begin position="616"/>
        <end position="626"/>
    </location>
</feature>
<dbReference type="PANTHER" id="PTHR36836:SF1">
    <property type="entry name" value="COLANIC ACID BIOSYNTHESIS PROTEIN WCAK"/>
    <property type="match status" value="1"/>
</dbReference>
<keyword evidence="4" id="KW-1185">Reference proteome</keyword>
<protein>
    <recommendedName>
        <fullName evidence="2">Polysaccharide pyruvyl transferase domain-containing protein</fullName>
    </recommendedName>
</protein>
<reference evidence="3" key="2">
    <citation type="submission" date="2020-09" db="EMBL/GenBank/DDBJ databases">
        <authorList>
            <person name="Sun Q."/>
            <person name="Ohkuma M."/>
        </authorList>
    </citation>
    <scope>NUCLEOTIDE SEQUENCE</scope>
    <source>
        <strain evidence="3">JCM 4654</strain>
    </source>
</reference>
<accession>A0A918Y1V7</accession>
<dbReference type="PANTHER" id="PTHR36836">
    <property type="entry name" value="COLANIC ACID BIOSYNTHESIS PROTEIN WCAK"/>
    <property type="match status" value="1"/>
</dbReference>
<dbReference type="Pfam" id="PF04230">
    <property type="entry name" value="PS_pyruv_trans"/>
    <property type="match status" value="1"/>
</dbReference>
<sequence length="626" mass="63457">MTTSEPRPSRSGRPRIGLLGSYGGFNIGDEAILQCVLGCLRSHRPDAALVVFSRDAEHTRAHQPMADEVVGWEGVPRKPVTDVLSGLDLLVLGGGGILYDGEARRYLKLVRAAQSRGVRTFAYAVGAGPLHENDDREAVRTVLADMDEVVVRDEESRLVLEEVGVERDLVVTADPALLLPPEPFTAEMMRQEGVPADARLVGMSVREPGRAAEKLDEGDYHALLADVADFLVRRLDAHVVFMPMERHDVRHAHAVLSRMTAPDRGRILHSAYTPGQVLGLMSHLDLVVGMRLHFLIFAAVSGLPVLPLPYAGKVFDFARRLGAPALVGVAREQVGLLLAEVDRLWDEFPQRRVDLNTRVRALRELAAETCARCGALLDDMDHANGPATDTAALPAETGGSATAGLPAEAGGSATAGLPADAAGGSAPSGLTTGPARDSDPAVRTRGTAGNSNSDGLPAGTAGDSAPADPAADMARNSTPAGGAPGAAEGSDPDGLPAGTAGGPDADSLAAGTVRGCDPAGRTPGAAGDSGPDWLAAGPAEGCDPAGRAPGATQGSAPDGPGPGAAGGSGQGRPADGGDRGSGVEGAGAGVVGGSGGAGVGGLRGHLLGRRSEGDGAVAGRGAGQEA</sequence>
<gene>
    <name evidence="3" type="ORF">GCM10010508_20140</name>
</gene>
<evidence type="ECO:0000313" key="4">
    <source>
        <dbReference type="Proteomes" id="UP000608955"/>
    </source>
</evidence>
<proteinExistence type="predicted"/>